<dbReference type="EMBL" id="LUCH01001226">
    <property type="protein sequence ID" value="KAF5403432.1"/>
    <property type="molecule type" value="Genomic_DNA"/>
</dbReference>
<sequence length="126" mass="14594">MLHKWSKVEQTVLVAVLITFGLPVHSYVTERSPDETLYTDPILSQNEMQSFKRSLQLEKAQHLSSNRKLLHGPKFHQEDKFNLPAELSFMQANEGNLFDVLHEKTAPAYNSEMRPTNNIKRDDLGW</sequence>
<proteinExistence type="predicted"/>
<name>A0A8J4X1J2_9TREM</name>
<dbReference type="Proteomes" id="UP000748531">
    <property type="component" value="Unassembled WGS sequence"/>
</dbReference>
<reference evidence="1" key="1">
    <citation type="submission" date="2019-05" db="EMBL/GenBank/DDBJ databases">
        <title>Annotation for the trematode Paragonimus heterotremus.</title>
        <authorList>
            <person name="Choi Y.-J."/>
        </authorList>
    </citation>
    <scope>NUCLEOTIDE SEQUENCE</scope>
    <source>
        <strain evidence="1">LC</strain>
    </source>
</reference>
<evidence type="ECO:0000313" key="2">
    <source>
        <dbReference type="Proteomes" id="UP000748531"/>
    </source>
</evidence>
<accession>A0A8J4X1J2</accession>
<evidence type="ECO:0000313" key="1">
    <source>
        <dbReference type="EMBL" id="KAF5403432.1"/>
    </source>
</evidence>
<protein>
    <submittedName>
        <fullName evidence="1">Uncharacterized protein</fullName>
    </submittedName>
</protein>
<organism evidence="1 2">
    <name type="scientific">Paragonimus heterotremus</name>
    <dbReference type="NCBI Taxonomy" id="100268"/>
    <lineage>
        <taxon>Eukaryota</taxon>
        <taxon>Metazoa</taxon>
        <taxon>Spiralia</taxon>
        <taxon>Lophotrochozoa</taxon>
        <taxon>Platyhelminthes</taxon>
        <taxon>Trematoda</taxon>
        <taxon>Digenea</taxon>
        <taxon>Plagiorchiida</taxon>
        <taxon>Troglotremata</taxon>
        <taxon>Troglotrematidae</taxon>
        <taxon>Paragonimus</taxon>
    </lineage>
</organism>
<dbReference type="AlphaFoldDB" id="A0A8J4X1J2"/>
<dbReference type="OrthoDB" id="6230594at2759"/>
<gene>
    <name evidence="1" type="ORF">PHET_03123</name>
</gene>
<keyword evidence="2" id="KW-1185">Reference proteome</keyword>
<comment type="caution">
    <text evidence="1">The sequence shown here is derived from an EMBL/GenBank/DDBJ whole genome shotgun (WGS) entry which is preliminary data.</text>
</comment>